<dbReference type="AlphaFoldDB" id="A0A427UXV8"/>
<dbReference type="OrthoDB" id="927318at2"/>
<comment type="caution">
    <text evidence="1">The sequence shown here is derived from an EMBL/GenBank/DDBJ whole genome shotgun (WGS) entry which is preliminary data.</text>
</comment>
<organism evidence="1 2">
    <name type="scientific">Atlantibacter subterraneus</name>
    <dbReference type="NCBI Taxonomy" id="255519"/>
    <lineage>
        <taxon>Bacteria</taxon>
        <taxon>Pseudomonadati</taxon>
        <taxon>Pseudomonadota</taxon>
        <taxon>Gammaproteobacteria</taxon>
        <taxon>Enterobacterales</taxon>
        <taxon>Enterobacteriaceae</taxon>
        <taxon>Atlantibacter</taxon>
    </lineage>
</organism>
<reference evidence="1 2" key="1">
    <citation type="submission" date="2018-10" db="EMBL/GenBank/DDBJ databases">
        <title>Transmission dynamics of multidrug resistant bacteria on intensive care unit surfaces.</title>
        <authorList>
            <person name="D'Souza A.W."/>
            <person name="Potter R.F."/>
            <person name="Wallace M."/>
            <person name="Shupe A."/>
            <person name="Patel S."/>
            <person name="Sun S."/>
            <person name="Gul D."/>
            <person name="Kwon J.H."/>
            <person name="Andleeb S."/>
            <person name="Burnham C.-A.D."/>
            <person name="Dantas G."/>
        </authorList>
    </citation>
    <scope>NUCLEOTIDE SEQUENCE [LARGE SCALE GENOMIC DNA]</scope>
    <source>
        <strain evidence="1 2">AS_373</strain>
    </source>
</reference>
<dbReference type="Gene3D" id="2.160.20.10">
    <property type="entry name" value="Single-stranded right-handed beta-helix, Pectin lyase-like"/>
    <property type="match status" value="1"/>
</dbReference>
<dbReference type="EMBL" id="RHXB01000008">
    <property type="protein sequence ID" value="RSE25331.1"/>
    <property type="molecule type" value="Genomic_DNA"/>
</dbReference>
<dbReference type="InterPro" id="IPR012334">
    <property type="entry name" value="Pectin_lyas_fold"/>
</dbReference>
<accession>A0A427UXV8</accession>
<dbReference type="Proteomes" id="UP000275331">
    <property type="component" value="Unassembled WGS sequence"/>
</dbReference>
<name>A0A427UXV8_9ENTR</name>
<sequence>MLTPGVNMEFSRRGLLAFGGAGLVGAAASSAFSHMQVIEPTEWIVGEHGGDYGPEKDISDAFNKTIKAKGSRSGRVIVPYVNGLLLVGKESLLIPDNTEIDFCDNVIKLQNGASKYLLANQKTNDVISGRVVIRNATFDGNKRGGQVRRYDRVTKDKVWGDVYDYKDNYPGFCLMFDRIKELIVDNVKIVDPESWGIAHFLCDTASFSNISIISQSGIGLNGDGITGVATRDILIMNLHGYTNDDMIGISASRATVQEYSIFNPGQGRDVESVTVRNLRSEQQNQTWSMVGIGLYFSDDKTIRNIDITGVEGCFLKHIIRLGNYWAMSSATGIDNLEITHLHATTIYPGSADVYLFSGNVNQLSVIKSKISRLLTTSPGYYNGGENAVLYLENGTVGNVWFDNFIYQSEFLSVDNALYNTLVVCGVNGQVDRISFDIHIISDKSNNYQLLKKDQASEDITTLDIVSCLSNSDIMTYSNMTNSQKVVPGNVFNVKICESLGGESTINRAGGDVWIDGTVDVAGDVLSIPHWCTPRQPKITRCYNRDALQQRYVARIDTQGAIAILQKPRRVKKIIFDGAGWKCI</sequence>
<gene>
    <name evidence="1" type="ORF">EGT71_13320</name>
</gene>
<protein>
    <recommendedName>
        <fullName evidence="3">Pectate lyase superfamily protein domain-containing protein</fullName>
    </recommendedName>
</protein>
<evidence type="ECO:0000313" key="1">
    <source>
        <dbReference type="EMBL" id="RSE25331.1"/>
    </source>
</evidence>
<proteinExistence type="predicted"/>
<dbReference type="InterPro" id="IPR011050">
    <property type="entry name" value="Pectin_lyase_fold/virulence"/>
</dbReference>
<evidence type="ECO:0008006" key="3">
    <source>
        <dbReference type="Google" id="ProtNLM"/>
    </source>
</evidence>
<dbReference type="SUPFAM" id="SSF51126">
    <property type="entry name" value="Pectin lyase-like"/>
    <property type="match status" value="1"/>
</dbReference>
<evidence type="ECO:0000313" key="2">
    <source>
        <dbReference type="Proteomes" id="UP000275331"/>
    </source>
</evidence>